<dbReference type="GO" id="GO:0043065">
    <property type="term" value="P:positive regulation of apoptotic process"/>
    <property type="evidence" value="ECO:0007669"/>
    <property type="project" value="TreeGrafter"/>
</dbReference>
<reference evidence="12" key="3">
    <citation type="submission" date="2025-09" db="UniProtKB">
        <authorList>
            <consortium name="Ensembl"/>
        </authorList>
    </citation>
    <scope>IDENTIFICATION</scope>
</reference>
<keyword evidence="10" id="KW-1015">Disulfide bond</keyword>
<keyword evidence="13" id="KW-1185">Reference proteome</keyword>
<dbReference type="Pfam" id="PF17820">
    <property type="entry name" value="PDZ_6"/>
    <property type="match status" value="1"/>
</dbReference>
<dbReference type="GO" id="GO:0005576">
    <property type="term" value="C:extracellular region"/>
    <property type="evidence" value="ECO:0007669"/>
    <property type="project" value="UniProtKB-SubCell"/>
</dbReference>
<evidence type="ECO:0000256" key="9">
    <source>
        <dbReference type="ARBA" id="ARBA00022825"/>
    </source>
</evidence>
<dbReference type="SMART" id="SM00280">
    <property type="entry name" value="KAZAL"/>
    <property type="match status" value="1"/>
</dbReference>
<keyword evidence="4" id="KW-0963">Cytoplasm</keyword>
<protein>
    <submittedName>
        <fullName evidence="12">Uncharacterized protein</fullName>
    </submittedName>
</protein>
<dbReference type="CDD" id="cd06785">
    <property type="entry name" value="cpPDZ_HtrA-like"/>
    <property type="match status" value="1"/>
</dbReference>
<evidence type="ECO:0000313" key="13">
    <source>
        <dbReference type="Proteomes" id="UP000694382"/>
    </source>
</evidence>
<dbReference type="FunFam" id="2.30.42.10:FF:000142">
    <property type="entry name" value="Serine protease HTRA1"/>
    <property type="match status" value="1"/>
</dbReference>
<comment type="similarity">
    <text evidence="3">Belongs to the peptidase S1C family.</text>
</comment>
<keyword evidence="9" id="KW-0720">Serine protease</keyword>
<keyword evidence="7" id="KW-0732">Signal</keyword>
<dbReference type="PROSITE" id="PS51323">
    <property type="entry name" value="IGFBP_N_2"/>
    <property type="match status" value="1"/>
</dbReference>
<keyword evidence="8" id="KW-0378">Hydrolase</keyword>
<dbReference type="Pfam" id="PF13365">
    <property type="entry name" value="Trypsin_2"/>
    <property type="match status" value="1"/>
</dbReference>
<dbReference type="Gene3D" id="2.40.10.120">
    <property type="match status" value="1"/>
</dbReference>
<accession>A0A8U8C0T6</accession>
<dbReference type="SMART" id="SM00228">
    <property type="entry name" value="PDZ"/>
    <property type="match status" value="1"/>
</dbReference>
<keyword evidence="11" id="KW-0340">Growth factor binding</keyword>
<dbReference type="InterPro" id="IPR001940">
    <property type="entry name" value="Peptidase_S1C"/>
</dbReference>
<dbReference type="Pfam" id="PF07648">
    <property type="entry name" value="Kazal_2"/>
    <property type="match status" value="1"/>
</dbReference>
<evidence type="ECO:0000256" key="5">
    <source>
        <dbReference type="ARBA" id="ARBA00022525"/>
    </source>
</evidence>
<dbReference type="FunFam" id="3.30.60.30:FF:000026">
    <property type="entry name" value="Insulin-like growth factor-binding protein 7"/>
    <property type="match status" value="1"/>
</dbReference>
<evidence type="ECO:0000256" key="7">
    <source>
        <dbReference type="ARBA" id="ARBA00022729"/>
    </source>
</evidence>
<dbReference type="InterPro" id="IPR002350">
    <property type="entry name" value="Kazal_dom"/>
</dbReference>
<evidence type="ECO:0000256" key="6">
    <source>
        <dbReference type="ARBA" id="ARBA00022670"/>
    </source>
</evidence>
<dbReference type="CDD" id="cd00104">
    <property type="entry name" value="KAZAL_FS"/>
    <property type="match status" value="1"/>
</dbReference>
<dbReference type="AlphaFoldDB" id="A0A8C3N9X1"/>
<dbReference type="SUPFAM" id="SSF100895">
    <property type="entry name" value="Kazal-type serine protease inhibitors"/>
    <property type="match status" value="1"/>
</dbReference>
<dbReference type="InterPro" id="IPR009003">
    <property type="entry name" value="Peptidase_S1_PA"/>
</dbReference>
<reference evidence="12" key="1">
    <citation type="submission" date="2020-02" db="EMBL/GenBank/DDBJ databases">
        <authorList>
            <person name="Enbody D E."/>
            <person name="Pettersson E M."/>
        </authorList>
    </citation>
    <scope>NUCLEOTIDE SEQUENCE [LARGE SCALE GENOMIC DNA]</scope>
</reference>
<dbReference type="Gene3D" id="4.10.40.20">
    <property type="match status" value="1"/>
</dbReference>
<dbReference type="SUPFAM" id="SSF50494">
    <property type="entry name" value="Trypsin-like serine proteases"/>
    <property type="match status" value="1"/>
</dbReference>
<dbReference type="GO" id="GO:0019838">
    <property type="term" value="F:growth factor binding"/>
    <property type="evidence" value="ECO:0007669"/>
    <property type="project" value="UniProtKB-KW"/>
</dbReference>
<evidence type="ECO:0000256" key="10">
    <source>
        <dbReference type="ARBA" id="ARBA00023157"/>
    </source>
</evidence>
<dbReference type="SMART" id="SM00121">
    <property type="entry name" value="IB"/>
    <property type="match status" value="1"/>
</dbReference>
<dbReference type="InterPro" id="IPR000867">
    <property type="entry name" value="IGFBP-like"/>
</dbReference>
<reference evidence="12" key="2">
    <citation type="submission" date="2025-08" db="UniProtKB">
        <authorList>
            <consortium name="Ensembl"/>
        </authorList>
    </citation>
    <scope>IDENTIFICATION</scope>
</reference>
<keyword evidence="5" id="KW-0964">Secreted</keyword>
<keyword evidence="6" id="KW-0645">Protease</keyword>
<dbReference type="PANTHER" id="PTHR22939:SF13">
    <property type="entry name" value="SERINE PROTEASE HTRA1"/>
    <property type="match status" value="1"/>
</dbReference>
<dbReference type="InterPro" id="IPR001478">
    <property type="entry name" value="PDZ"/>
</dbReference>
<dbReference type="InterPro" id="IPR036058">
    <property type="entry name" value="Kazal_dom_sf"/>
</dbReference>
<evidence type="ECO:0000256" key="3">
    <source>
        <dbReference type="ARBA" id="ARBA00010541"/>
    </source>
</evidence>
<name>A0A8C3N9X1_GEOPR</name>
<accession>A0A8C3N9X1</accession>
<dbReference type="PROSITE" id="PS51465">
    <property type="entry name" value="KAZAL_2"/>
    <property type="match status" value="1"/>
</dbReference>
<dbReference type="PROSITE" id="PS50106">
    <property type="entry name" value="PDZ"/>
    <property type="match status" value="1"/>
</dbReference>
<dbReference type="SUPFAM" id="SSF50156">
    <property type="entry name" value="PDZ domain-like"/>
    <property type="match status" value="1"/>
</dbReference>
<dbReference type="Gene3D" id="2.30.42.10">
    <property type="match status" value="1"/>
</dbReference>
<dbReference type="Ensembl" id="ENSCPVT00000017607.2">
    <property type="protein sequence ID" value="ENSCPVP00000016855.2"/>
    <property type="gene ID" value="ENSCPVG00000012287.2"/>
</dbReference>
<organism evidence="12 13">
    <name type="scientific">Geospiza parvula</name>
    <name type="common">Small tree-finch</name>
    <name type="synonym">Camarhynchus parvulus</name>
    <dbReference type="NCBI Taxonomy" id="87175"/>
    <lineage>
        <taxon>Eukaryota</taxon>
        <taxon>Metazoa</taxon>
        <taxon>Chordata</taxon>
        <taxon>Craniata</taxon>
        <taxon>Vertebrata</taxon>
        <taxon>Euteleostomi</taxon>
        <taxon>Archelosauria</taxon>
        <taxon>Archosauria</taxon>
        <taxon>Dinosauria</taxon>
        <taxon>Saurischia</taxon>
        <taxon>Theropoda</taxon>
        <taxon>Coelurosauria</taxon>
        <taxon>Aves</taxon>
        <taxon>Neognathae</taxon>
        <taxon>Neoaves</taxon>
        <taxon>Telluraves</taxon>
        <taxon>Australaves</taxon>
        <taxon>Passeriformes</taxon>
        <taxon>Thraupidae</taxon>
        <taxon>Camarhynchus</taxon>
    </lineage>
</organism>
<dbReference type="GO" id="GO:0005829">
    <property type="term" value="C:cytosol"/>
    <property type="evidence" value="ECO:0007669"/>
    <property type="project" value="UniProtKB-SubCell"/>
</dbReference>
<evidence type="ECO:0000256" key="4">
    <source>
        <dbReference type="ARBA" id="ARBA00022490"/>
    </source>
</evidence>
<dbReference type="GO" id="GO:0004252">
    <property type="term" value="F:serine-type endopeptidase activity"/>
    <property type="evidence" value="ECO:0007669"/>
    <property type="project" value="InterPro"/>
</dbReference>
<dbReference type="InterPro" id="IPR041489">
    <property type="entry name" value="PDZ_6"/>
</dbReference>
<dbReference type="Gene3D" id="3.30.60.30">
    <property type="match status" value="1"/>
</dbReference>
<evidence type="ECO:0000256" key="1">
    <source>
        <dbReference type="ARBA" id="ARBA00004514"/>
    </source>
</evidence>
<dbReference type="Pfam" id="PF00219">
    <property type="entry name" value="IGFBP"/>
    <property type="match status" value="1"/>
</dbReference>
<comment type="subcellular location">
    <subcellularLocation>
        <location evidence="1">Cytoplasm</location>
        <location evidence="1">Cytosol</location>
    </subcellularLocation>
    <subcellularLocation>
        <location evidence="2">Secreted</location>
    </subcellularLocation>
</comment>
<dbReference type="SUPFAM" id="SSF57184">
    <property type="entry name" value="Growth factor receptor domain"/>
    <property type="match status" value="1"/>
</dbReference>
<dbReference type="InterPro" id="IPR036034">
    <property type="entry name" value="PDZ_sf"/>
</dbReference>
<sequence length="457" mass="48605">MSLSRGNVAVPRGMSLSRGAVAVPGESRCPGRCPLRSLPLPGAARSLSRGPVPDACGCCQVCGAEEGEACGGAGPPCGEGLQCVLPPGAVPASATVRKRAAAGRCQCTSSEPVCGSDAVTYASHCQLRAASRRAELLRQPPIIAIQRGACGQGQEHPNSLRHKYNFIADVVEKIAPAVVHIELFRKLPFSKREVPVASGSGFIVSEDGLIVTNAHVVTNKNRVKVELKNGETYEAKIKDVDEKSDIALIKIDSQGKLPVLLLGQSADLRPGEFVVAIGSPFSLQNTELGLRNSDMDYIQTDAIINVRPLRAADGEVIGINTLKVTAGISFAIPSDKIKKFLTESHDRQAKGKAVTKKKYIGIRMMSLTPSKARELKDRHKDFPDVVSGAYVIEVIPETPAEAGGLKDNDVIISINGQSISSASDVSDIIKKDSTLHMVVRRGNEDVMLTVVPEEIDP</sequence>
<evidence type="ECO:0000256" key="2">
    <source>
        <dbReference type="ARBA" id="ARBA00004613"/>
    </source>
</evidence>
<dbReference type="PRINTS" id="PR00834">
    <property type="entry name" value="PROTEASES2C"/>
</dbReference>
<proteinExistence type="inferred from homology"/>
<dbReference type="Proteomes" id="UP000694382">
    <property type="component" value="Chromosome 6"/>
</dbReference>
<dbReference type="GO" id="GO:0006508">
    <property type="term" value="P:proteolysis"/>
    <property type="evidence" value="ECO:0007669"/>
    <property type="project" value="UniProtKB-KW"/>
</dbReference>
<evidence type="ECO:0000256" key="8">
    <source>
        <dbReference type="ARBA" id="ARBA00022801"/>
    </source>
</evidence>
<dbReference type="InterPro" id="IPR009030">
    <property type="entry name" value="Growth_fac_rcpt_cys_sf"/>
</dbReference>
<evidence type="ECO:0000313" key="12">
    <source>
        <dbReference type="Ensembl" id="ENSCPVP00000016855.2"/>
    </source>
</evidence>
<evidence type="ECO:0000256" key="11">
    <source>
        <dbReference type="ARBA" id="ARBA00023183"/>
    </source>
</evidence>
<dbReference type="PANTHER" id="PTHR22939">
    <property type="entry name" value="SERINE PROTEASE FAMILY S1C HTRA-RELATED"/>
    <property type="match status" value="1"/>
</dbReference>
<dbReference type="GO" id="GO:0012501">
    <property type="term" value="P:programmed cell death"/>
    <property type="evidence" value="ECO:0007669"/>
    <property type="project" value="TreeGrafter"/>
</dbReference>